<dbReference type="Pfam" id="PF01381">
    <property type="entry name" value="HTH_3"/>
    <property type="match status" value="1"/>
</dbReference>
<dbReference type="AlphaFoldDB" id="W9DWL7"/>
<proteinExistence type="predicted"/>
<feature type="domain" description="HTH cro/C1-type" evidence="2">
    <location>
        <begin position="24"/>
        <end position="78"/>
    </location>
</feature>
<dbReference type="STRING" id="1090322.MettiDRAFT_1267"/>
<name>W9DWL7_METTI</name>
<dbReference type="PANTHER" id="PTHR46558:SF7">
    <property type="entry name" value="TRANSCRIPTIONAL REGULATOR"/>
    <property type="match status" value="1"/>
</dbReference>
<evidence type="ECO:0000259" key="2">
    <source>
        <dbReference type="PROSITE" id="PS50943"/>
    </source>
</evidence>
<dbReference type="PROSITE" id="PS50943">
    <property type="entry name" value="HTH_CROC1"/>
    <property type="match status" value="1"/>
</dbReference>
<dbReference type="EMBL" id="AZAJ01000001">
    <property type="protein sequence ID" value="ETA67831.1"/>
    <property type="molecule type" value="Genomic_DNA"/>
</dbReference>
<protein>
    <submittedName>
        <fullName evidence="3">Putative transcriptional regulator</fullName>
    </submittedName>
</protein>
<dbReference type="InterPro" id="IPR010982">
    <property type="entry name" value="Lambda_DNA-bd_dom_sf"/>
</dbReference>
<dbReference type="InterPro" id="IPR001387">
    <property type="entry name" value="Cro/C1-type_HTH"/>
</dbReference>
<evidence type="ECO:0000313" key="4">
    <source>
        <dbReference type="Proteomes" id="UP000019483"/>
    </source>
</evidence>
<dbReference type="Proteomes" id="UP000019483">
    <property type="component" value="Unassembled WGS sequence"/>
</dbReference>
<dbReference type="GO" id="GO:0003677">
    <property type="term" value="F:DNA binding"/>
    <property type="evidence" value="ECO:0007669"/>
    <property type="project" value="UniProtKB-KW"/>
</dbReference>
<dbReference type="SUPFAM" id="SSF47413">
    <property type="entry name" value="lambda repressor-like DNA-binding domains"/>
    <property type="match status" value="1"/>
</dbReference>
<accession>W9DWL7</accession>
<dbReference type="CDD" id="cd00093">
    <property type="entry name" value="HTH_XRE"/>
    <property type="match status" value="1"/>
</dbReference>
<keyword evidence="1" id="KW-0238">DNA-binding</keyword>
<gene>
    <name evidence="3" type="ORF">MettiDRAFT_1267</name>
</gene>
<evidence type="ECO:0000313" key="3">
    <source>
        <dbReference type="EMBL" id="ETA67831.1"/>
    </source>
</evidence>
<sequence>MVSFQERRYRINPQMQDDKMKTRIKELRARYDLTQEDLANKVGVRRETIGFLEKGKYNPSLKLAYKVAITLETTIDELFIFDESDLK</sequence>
<dbReference type="PANTHER" id="PTHR46558">
    <property type="entry name" value="TRACRIPTIONAL REGULATORY PROTEIN-RELATED-RELATED"/>
    <property type="match status" value="1"/>
</dbReference>
<reference evidence="3 4" key="1">
    <citation type="submission" date="2013-08" db="EMBL/GenBank/DDBJ databases">
        <authorList>
            <consortium name="DOE Joint Genome Institute"/>
            <person name="Eisen J."/>
            <person name="Huntemann M."/>
            <person name="Han J."/>
            <person name="Chen A."/>
            <person name="Kyrpides N."/>
            <person name="Mavromatis K."/>
            <person name="Markowitz V."/>
            <person name="Palaniappan K."/>
            <person name="Ivanova N."/>
            <person name="Schaumberg A."/>
            <person name="Pati A."/>
            <person name="Liolios K."/>
            <person name="Nordberg H.P."/>
            <person name="Cantor M.N."/>
            <person name="Hua S.X."/>
            <person name="Woyke T."/>
        </authorList>
    </citation>
    <scope>NUCLEOTIDE SEQUENCE [LARGE SCALE GENOMIC DNA]</scope>
    <source>
        <strain evidence="3 4">DSM 2278</strain>
    </source>
</reference>
<comment type="caution">
    <text evidence="3">The sequence shown here is derived from an EMBL/GenBank/DDBJ whole genome shotgun (WGS) entry which is preliminary data.</text>
</comment>
<keyword evidence="4" id="KW-1185">Reference proteome</keyword>
<dbReference type="SMART" id="SM00530">
    <property type="entry name" value="HTH_XRE"/>
    <property type="match status" value="1"/>
</dbReference>
<dbReference type="Gene3D" id="1.10.260.40">
    <property type="entry name" value="lambda repressor-like DNA-binding domains"/>
    <property type="match status" value="1"/>
</dbReference>
<organism evidence="3 4">
    <name type="scientific">Methanolobus tindarius DSM 2278</name>
    <dbReference type="NCBI Taxonomy" id="1090322"/>
    <lineage>
        <taxon>Archaea</taxon>
        <taxon>Methanobacteriati</taxon>
        <taxon>Methanobacteriota</taxon>
        <taxon>Stenosarchaea group</taxon>
        <taxon>Methanomicrobia</taxon>
        <taxon>Methanosarcinales</taxon>
        <taxon>Methanosarcinaceae</taxon>
        <taxon>Methanolobus</taxon>
    </lineage>
</organism>
<evidence type="ECO:0000256" key="1">
    <source>
        <dbReference type="ARBA" id="ARBA00023125"/>
    </source>
</evidence>